<keyword evidence="4 6" id="KW-1133">Transmembrane helix</keyword>
<dbReference type="Gene3D" id="1.20.1260.100">
    <property type="entry name" value="TspO/MBR protein"/>
    <property type="match status" value="1"/>
</dbReference>
<comment type="subcellular location">
    <subcellularLocation>
        <location evidence="1">Membrane</location>
        <topology evidence="1">Multi-pass membrane protein</topology>
    </subcellularLocation>
</comment>
<evidence type="ECO:0000313" key="7">
    <source>
        <dbReference type="EMBL" id="SDL97522.1"/>
    </source>
</evidence>
<dbReference type="PIRSF" id="PIRSF005859">
    <property type="entry name" value="PBR"/>
    <property type="match status" value="1"/>
</dbReference>
<feature type="transmembrane region" description="Helical" evidence="6">
    <location>
        <begin position="113"/>
        <end position="134"/>
    </location>
</feature>
<feature type="transmembrane region" description="Helical" evidence="6">
    <location>
        <begin position="87"/>
        <end position="107"/>
    </location>
</feature>
<dbReference type="GO" id="GO:0033013">
    <property type="term" value="P:tetrapyrrole metabolic process"/>
    <property type="evidence" value="ECO:0007669"/>
    <property type="project" value="UniProtKB-ARBA"/>
</dbReference>
<evidence type="ECO:0000313" key="8">
    <source>
        <dbReference type="Proteomes" id="UP000199451"/>
    </source>
</evidence>
<dbReference type="PANTHER" id="PTHR10057">
    <property type="entry name" value="PERIPHERAL-TYPE BENZODIAZEPINE RECEPTOR"/>
    <property type="match status" value="1"/>
</dbReference>
<dbReference type="EMBL" id="FNHL01000001">
    <property type="protein sequence ID" value="SDL97522.1"/>
    <property type="molecule type" value="Genomic_DNA"/>
</dbReference>
<dbReference type="InterPro" id="IPR038330">
    <property type="entry name" value="TspO/MBR-related_sf"/>
</dbReference>
<organism evidence="7 8">
    <name type="scientific">Halogranum gelatinilyticum</name>
    <dbReference type="NCBI Taxonomy" id="660521"/>
    <lineage>
        <taxon>Archaea</taxon>
        <taxon>Methanobacteriati</taxon>
        <taxon>Methanobacteriota</taxon>
        <taxon>Stenosarchaea group</taxon>
        <taxon>Halobacteria</taxon>
        <taxon>Halobacteriales</taxon>
        <taxon>Haloferacaceae</taxon>
    </lineage>
</organism>
<dbReference type="Proteomes" id="UP000199451">
    <property type="component" value="Unassembled WGS sequence"/>
</dbReference>
<gene>
    <name evidence="7" type="ORF">SAMN04487949_0366</name>
</gene>
<evidence type="ECO:0000256" key="2">
    <source>
        <dbReference type="ARBA" id="ARBA00007524"/>
    </source>
</evidence>
<feature type="transmembrane region" description="Helical" evidence="6">
    <location>
        <begin position="141"/>
        <end position="161"/>
    </location>
</feature>
<evidence type="ECO:0000256" key="4">
    <source>
        <dbReference type="ARBA" id="ARBA00022989"/>
    </source>
</evidence>
<dbReference type="RefSeq" id="WP_089693494.1">
    <property type="nucleotide sequence ID" value="NZ_FNHL01000001.1"/>
</dbReference>
<sequence length="170" mass="18680">MELTRGLPSGRRDWATLVGFVVLVNIVGAVPAVLGGPNSAWFAALDKPWFYPPPVTFGVVWTLLFTLMGIAVWRVWNVGIERQDVKLALGAFVGQFVFNVAWTPAFFTLQRPVLALWIILALVVAVVGTIAAFARVDRRAAALLVPYLLWGCFATVLNYSIVQLNGYALF</sequence>
<reference evidence="8" key="1">
    <citation type="submission" date="2016-10" db="EMBL/GenBank/DDBJ databases">
        <authorList>
            <person name="Varghese N."/>
            <person name="Submissions S."/>
        </authorList>
    </citation>
    <scope>NUCLEOTIDE SEQUENCE [LARGE SCALE GENOMIC DNA]</scope>
    <source>
        <strain evidence="8">CGMCC 1.10119</strain>
    </source>
</reference>
<dbReference type="AlphaFoldDB" id="A0A1G9PF96"/>
<keyword evidence="8" id="KW-1185">Reference proteome</keyword>
<evidence type="ECO:0000256" key="1">
    <source>
        <dbReference type="ARBA" id="ARBA00004141"/>
    </source>
</evidence>
<protein>
    <submittedName>
        <fullName evidence="7">TspO and MBR related proteins</fullName>
    </submittedName>
</protein>
<proteinExistence type="inferred from homology"/>
<dbReference type="OrthoDB" id="212929at2157"/>
<keyword evidence="3 6" id="KW-0812">Transmembrane</keyword>
<evidence type="ECO:0000256" key="3">
    <source>
        <dbReference type="ARBA" id="ARBA00022692"/>
    </source>
</evidence>
<dbReference type="FunFam" id="1.20.1260.100:FF:000001">
    <property type="entry name" value="translocator protein 2"/>
    <property type="match status" value="1"/>
</dbReference>
<dbReference type="CDD" id="cd15904">
    <property type="entry name" value="TSPO_MBR"/>
    <property type="match status" value="1"/>
</dbReference>
<accession>A0A1G9PF96</accession>
<dbReference type="Pfam" id="PF03073">
    <property type="entry name" value="TspO_MBR"/>
    <property type="match status" value="1"/>
</dbReference>
<feature type="transmembrane region" description="Helical" evidence="6">
    <location>
        <begin position="54"/>
        <end position="75"/>
    </location>
</feature>
<feature type="transmembrane region" description="Helical" evidence="6">
    <location>
        <begin position="14"/>
        <end position="34"/>
    </location>
</feature>
<dbReference type="PANTHER" id="PTHR10057:SF0">
    <property type="entry name" value="TRANSLOCATOR PROTEIN"/>
    <property type="match status" value="1"/>
</dbReference>
<dbReference type="STRING" id="660521.SAMN04487949_0366"/>
<dbReference type="GO" id="GO:0016020">
    <property type="term" value="C:membrane"/>
    <property type="evidence" value="ECO:0007669"/>
    <property type="project" value="UniProtKB-SubCell"/>
</dbReference>
<dbReference type="InterPro" id="IPR004307">
    <property type="entry name" value="TspO_MBR"/>
</dbReference>
<comment type="similarity">
    <text evidence="2">Belongs to the TspO/BZRP family.</text>
</comment>
<evidence type="ECO:0000256" key="6">
    <source>
        <dbReference type="SAM" id="Phobius"/>
    </source>
</evidence>
<name>A0A1G9PF96_9EURY</name>
<evidence type="ECO:0000256" key="5">
    <source>
        <dbReference type="ARBA" id="ARBA00023136"/>
    </source>
</evidence>
<keyword evidence="5 6" id="KW-0472">Membrane</keyword>